<reference evidence="2 3" key="1">
    <citation type="submission" date="2019-09" db="EMBL/GenBank/DDBJ databases">
        <title>Draft genome sequence of Ginsengibacter sp. BR5-29.</title>
        <authorList>
            <person name="Im W.-T."/>
        </authorList>
    </citation>
    <scope>NUCLEOTIDE SEQUENCE [LARGE SCALE GENOMIC DNA]</scope>
    <source>
        <strain evidence="2 3">BR5-29</strain>
    </source>
</reference>
<dbReference type="InterPro" id="IPR036866">
    <property type="entry name" value="RibonucZ/Hydroxyglut_hydro"/>
</dbReference>
<feature type="domain" description="Metallo-beta-lactamase" evidence="1">
    <location>
        <begin position="39"/>
        <end position="228"/>
    </location>
</feature>
<protein>
    <submittedName>
        <fullName evidence="2">MBL fold metallo-hydrolase</fullName>
    </submittedName>
</protein>
<dbReference type="Pfam" id="PF12706">
    <property type="entry name" value="Lactamase_B_2"/>
    <property type="match status" value="1"/>
</dbReference>
<keyword evidence="3" id="KW-1185">Reference proteome</keyword>
<organism evidence="2 3">
    <name type="scientific">Ginsengibacter hankyongi</name>
    <dbReference type="NCBI Taxonomy" id="2607284"/>
    <lineage>
        <taxon>Bacteria</taxon>
        <taxon>Pseudomonadati</taxon>
        <taxon>Bacteroidota</taxon>
        <taxon>Chitinophagia</taxon>
        <taxon>Chitinophagales</taxon>
        <taxon>Chitinophagaceae</taxon>
        <taxon>Ginsengibacter</taxon>
    </lineage>
</organism>
<dbReference type="CDD" id="cd16279">
    <property type="entry name" value="metallo-hydrolase-like_MBL-fold"/>
    <property type="match status" value="1"/>
</dbReference>
<keyword evidence="2" id="KW-0378">Hydrolase</keyword>
<dbReference type="SUPFAM" id="SSF56281">
    <property type="entry name" value="Metallo-hydrolase/oxidoreductase"/>
    <property type="match status" value="1"/>
</dbReference>
<evidence type="ECO:0000313" key="2">
    <source>
        <dbReference type="EMBL" id="KAA9041571.1"/>
    </source>
</evidence>
<evidence type="ECO:0000313" key="3">
    <source>
        <dbReference type="Proteomes" id="UP000326903"/>
    </source>
</evidence>
<dbReference type="AlphaFoldDB" id="A0A5J5ILH1"/>
<dbReference type="PANTHER" id="PTHR42663:SF6">
    <property type="entry name" value="HYDROLASE C777.06C-RELATED"/>
    <property type="match status" value="1"/>
</dbReference>
<dbReference type="RefSeq" id="WP_150413691.1">
    <property type="nucleotide sequence ID" value="NZ_VYQF01000001.1"/>
</dbReference>
<proteinExistence type="predicted"/>
<dbReference type="InterPro" id="IPR001279">
    <property type="entry name" value="Metallo-B-lactamas"/>
</dbReference>
<sequence>MNYPEIKITFLGTGTSGGVPMIACGCYVCSSPDEKDKRLRSSILVQSSRTTLVVDTTPDFRTQMLRANVRKLDAVIFTHPHKDHIAGLDDVKAFNYFQNKPMDIYANELTQEALKREFSYIFADKRYPGVPSVTMHTITDKTFIVGDIPVTPILVYHLQMPVLGFRFGKFAYITDANRIDDEEKQKIIGSDTVVINALRKDSHISHFNLQEAVELVDEMEIPNVYFTHISHQLGTHEEINYELKPHRQLAYDGLQLQF</sequence>
<gene>
    <name evidence="2" type="ORF">FW778_05990</name>
</gene>
<accession>A0A5J5ILH1</accession>
<dbReference type="SMART" id="SM00849">
    <property type="entry name" value="Lactamase_B"/>
    <property type="match status" value="1"/>
</dbReference>
<dbReference type="EMBL" id="VYQF01000001">
    <property type="protein sequence ID" value="KAA9041571.1"/>
    <property type="molecule type" value="Genomic_DNA"/>
</dbReference>
<dbReference type="Gene3D" id="3.60.15.10">
    <property type="entry name" value="Ribonuclease Z/Hydroxyacylglutathione hydrolase-like"/>
    <property type="match status" value="1"/>
</dbReference>
<dbReference type="GO" id="GO:0016787">
    <property type="term" value="F:hydrolase activity"/>
    <property type="evidence" value="ECO:0007669"/>
    <property type="project" value="UniProtKB-KW"/>
</dbReference>
<dbReference type="PANTHER" id="PTHR42663">
    <property type="entry name" value="HYDROLASE C777.06C-RELATED-RELATED"/>
    <property type="match status" value="1"/>
</dbReference>
<evidence type="ECO:0000259" key="1">
    <source>
        <dbReference type="SMART" id="SM00849"/>
    </source>
</evidence>
<comment type="caution">
    <text evidence="2">The sequence shown here is derived from an EMBL/GenBank/DDBJ whole genome shotgun (WGS) entry which is preliminary data.</text>
</comment>
<dbReference type="PROSITE" id="PS51257">
    <property type="entry name" value="PROKAR_LIPOPROTEIN"/>
    <property type="match status" value="1"/>
</dbReference>
<dbReference type="Proteomes" id="UP000326903">
    <property type="component" value="Unassembled WGS sequence"/>
</dbReference>
<name>A0A5J5ILH1_9BACT</name>